<dbReference type="AlphaFoldDB" id="A0A9N9HKW0"/>
<keyword evidence="3" id="KW-1185">Reference proteome</keyword>
<protein>
    <submittedName>
        <fullName evidence="2">1999_t:CDS:1</fullName>
    </submittedName>
</protein>
<evidence type="ECO:0000313" key="3">
    <source>
        <dbReference type="Proteomes" id="UP000789759"/>
    </source>
</evidence>
<gene>
    <name evidence="2" type="ORF">CPELLU_LOCUS10953</name>
</gene>
<name>A0A9N9HKW0_9GLOM</name>
<feature type="region of interest" description="Disordered" evidence="1">
    <location>
        <begin position="1"/>
        <end position="52"/>
    </location>
</feature>
<dbReference type="EMBL" id="CAJVQA010009355">
    <property type="protein sequence ID" value="CAG8683957.1"/>
    <property type="molecule type" value="Genomic_DNA"/>
</dbReference>
<feature type="compositionally biased region" description="Acidic residues" evidence="1">
    <location>
        <begin position="21"/>
        <end position="30"/>
    </location>
</feature>
<evidence type="ECO:0000313" key="2">
    <source>
        <dbReference type="EMBL" id="CAG8683957.1"/>
    </source>
</evidence>
<accession>A0A9N9HKW0</accession>
<dbReference type="Proteomes" id="UP000789759">
    <property type="component" value="Unassembled WGS sequence"/>
</dbReference>
<comment type="caution">
    <text evidence="2">The sequence shown here is derived from an EMBL/GenBank/DDBJ whole genome shotgun (WGS) entry which is preliminary data.</text>
</comment>
<proteinExistence type="predicted"/>
<organism evidence="2 3">
    <name type="scientific">Cetraspora pellucida</name>
    <dbReference type="NCBI Taxonomy" id="1433469"/>
    <lineage>
        <taxon>Eukaryota</taxon>
        <taxon>Fungi</taxon>
        <taxon>Fungi incertae sedis</taxon>
        <taxon>Mucoromycota</taxon>
        <taxon>Glomeromycotina</taxon>
        <taxon>Glomeromycetes</taxon>
        <taxon>Diversisporales</taxon>
        <taxon>Gigasporaceae</taxon>
        <taxon>Cetraspora</taxon>
    </lineage>
</organism>
<reference evidence="2" key="1">
    <citation type="submission" date="2021-06" db="EMBL/GenBank/DDBJ databases">
        <authorList>
            <person name="Kallberg Y."/>
            <person name="Tangrot J."/>
            <person name="Rosling A."/>
        </authorList>
    </citation>
    <scope>NUCLEOTIDE SEQUENCE</scope>
    <source>
        <strain evidence="2">FL966</strain>
    </source>
</reference>
<evidence type="ECO:0000256" key="1">
    <source>
        <dbReference type="SAM" id="MobiDB-lite"/>
    </source>
</evidence>
<sequence>MLEIFDTSDESNGNDKITDESNSDDESTDEIYDKDTSDEITDDIYNNDVVDNDEEITDKINDYDSTDDEINDKTLKTGTNFDDLKCFEEFNESGNFDDLDCLDEDEEKIFNAFKTADKIISTLSIKSEEQDLNEMRKSGDIKTIDLTEELNLLNIYTDSQNQNLIINF</sequence>